<keyword evidence="3 6" id="KW-0378">Hydrolase</keyword>
<feature type="domain" description="CMP/dCMP-type deaminase" evidence="5">
    <location>
        <begin position="11"/>
        <end position="149"/>
    </location>
</feature>
<evidence type="ECO:0000256" key="1">
    <source>
        <dbReference type="ARBA" id="ARBA00006576"/>
    </source>
</evidence>
<dbReference type="PANTHER" id="PTHR11644">
    <property type="entry name" value="CYTIDINE DEAMINASE"/>
    <property type="match status" value="1"/>
</dbReference>
<name>A0A6B2M2P4_9BACT</name>
<dbReference type="GO" id="GO:0004126">
    <property type="term" value="F:cytidine deaminase activity"/>
    <property type="evidence" value="ECO:0007669"/>
    <property type="project" value="UniProtKB-EC"/>
</dbReference>
<dbReference type="GO" id="GO:0005829">
    <property type="term" value="C:cytosol"/>
    <property type="evidence" value="ECO:0007669"/>
    <property type="project" value="TreeGrafter"/>
</dbReference>
<dbReference type="GO" id="GO:0008270">
    <property type="term" value="F:zinc ion binding"/>
    <property type="evidence" value="ECO:0007669"/>
    <property type="project" value="InterPro"/>
</dbReference>
<dbReference type="RefSeq" id="WP_163964147.1">
    <property type="nucleotide sequence ID" value="NZ_JAAGNX010000002.1"/>
</dbReference>
<sequence>MNPILRSELDSNTRKALELAETTLANSHCPHSGLCVSAGLLLEDGQVITGINYESDSYGLTLCAERTALSRAQAKGVIEKAMAIVISARWRANASASEPLTPCGACRQWLSELSHRLGRDLPVYSFWASEESGLSTTARELLPGSFSLDQHEPDNPTN</sequence>
<proteinExistence type="inferred from homology"/>
<dbReference type="InterPro" id="IPR016193">
    <property type="entry name" value="Cytidine_deaminase-like"/>
</dbReference>
<dbReference type="EMBL" id="JAAGNX010000002">
    <property type="protein sequence ID" value="NDV62347.1"/>
    <property type="molecule type" value="Genomic_DNA"/>
</dbReference>
<comment type="caution">
    <text evidence="6">The sequence shown here is derived from an EMBL/GenBank/DDBJ whole genome shotgun (WGS) entry which is preliminary data.</text>
</comment>
<evidence type="ECO:0000256" key="3">
    <source>
        <dbReference type="ARBA" id="ARBA00022801"/>
    </source>
</evidence>
<dbReference type="GO" id="GO:0042802">
    <property type="term" value="F:identical protein binding"/>
    <property type="evidence" value="ECO:0007669"/>
    <property type="project" value="UniProtKB-ARBA"/>
</dbReference>
<dbReference type="GO" id="GO:0055086">
    <property type="term" value="P:nucleobase-containing small molecule metabolic process"/>
    <property type="evidence" value="ECO:0007669"/>
    <property type="project" value="UniProtKB-ARBA"/>
</dbReference>
<dbReference type="PROSITE" id="PS00903">
    <property type="entry name" value="CYT_DCMP_DEAMINASES_1"/>
    <property type="match status" value="1"/>
</dbReference>
<dbReference type="EC" id="3.5.4.5" evidence="6"/>
<protein>
    <submittedName>
        <fullName evidence="6">Cytidine deaminase</fullName>
        <ecNumber evidence="6">3.5.4.5</ecNumber>
    </submittedName>
</protein>
<evidence type="ECO:0000256" key="4">
    <source>
        <dbReference type="ARBA" id="ARBA00022833"/>
    </source>
</evidence>
<evidence type="ECO:0000256" key="2">
    <source>
        <dbReference type="ARBA" id="ARBA00022723"/>
    </source>
</evidence>
<comment type="similarity">
    <text evidence="1">Belongs to the cytidine and deoxycytidylate deaminase family.</text>
</comment>
<dbReference type="PANTHER" id="PTHR11644:SF2">
    <property type="entry name" value="CYTIDINE DEAMINASE"/>
    <property type="match status" value="1"/>
</dbReference>
<dbReference type="AlphaFoldDB" id="A0A6B2M2P4"/>
<evidence type="ECO:0000313" key="6">
    <source>
        <dbReference type="EMBL" id="NDV62347.1"/>
    </source>
</evidence>
<accession>A0A6B2M2P4</accession>
<reference evidence="6 7" key="1">
    <citation type="submission" date="2020-02" db="EMBL/GenBank/DDBJ databases">
        <title>Albibacoteraceae fam. nov., the first described family within the subdivision 4 Verrucomicrobia.</title>
        <authorList>
            <person name="Xi F."/>
        </authorList>
    </citation>
    <scope>NUCLEOTIDE SEQUENCE [LARGE SCALE GENOMIC DNA]</scope>
    <source>
        <strain evidence="6 7">CK1056</strain>
    </source>
</reference>
<dbReference type="InterPro" id="IPR002125">
    <property type="entry name" value="CMP_dCMP_dom"/>
</dbReference>
<dbReference type="InterPro" id="IPR016192">
    <property type="entry name" value="APOBEC/CMP_deaminase_Zn-bd"/>
</dbReference>
<dbReference type="InterPro" id="IPR050202">
    <property type="entry name" value="Cyt/Deoxycyt_deaminase"/>
</dbReference>
<dbReference type="SUPFAM" id="SSF53927">
    <property type="entry name" value="Cytidine deaminase-like"/>
    <property type="match status" value="1"/>
</dbReference>
<organism evidence="6 7">
    <name type="scientific">Oceanipulchritudo coccoides</name>
    <dbReference type="NCBI Taxonomy" id="2706888"/>
    <lineage>
        <taxon>Bacteria</taxon>
        <taxon>Pseudomonadati</taxon>
        <taxon>Verrucomicrobiota</taxon>
        <taxon>Opitutia</taxon>
        <taxon>Puniceicoccales</taxon>
        <taxon>Oceanipulchritudinaceae</taxon>
        <taxon>Oceanipulchritudo</taxon>
    </lineage>
</organism>
<dbReference type="NCBIfam" id="NF004064">
    <property type="entry name" value="PRK05578.1"/>
    <property type="match status" value="1"/>
</dbReference>
<keyword evidence="7" id="KW-1185">Reference proteome</keyword>
<dbReference type="CDD" id="cd01283">
    <property type="entry name" value="cytidine_deaminase"/>
    <property type="match status" value="1"/>
</dbReference>
<gene>
    <name evidence="6" type="ORF">G0Q06_07795</name>
</gene>
<dbReference type="Proteomes" id="UP000478417">
    <property type="component" value="Unassembled WGS sequence"/>
</dbReference>
<keyword evidence="2" id="KW-0479">Metal-binding</keyword>
<evidence type="ECO:0000313" key="7">
    <source>
        <dbReference type="Proteomes" id="UP000478417"/>
    </source>
</evidence>
<dbReference type="Pfam" id="PF00383">
    <property type="entry name" value="dCMP_cyt_deam_1"/>
    <property type="match status" value="1"/>
</dbReference>
<keyword evidence="4" id="KW-0862">Zinc</keyword>
<dbReference type="GO" id="GO:0072527">
    <property type="term" value="P:pyrimidine-containing compound metabolic process"/>
    <property type="evidence" value="ECO:0007669"/>
    <property type="project" value="UniProtKB-ARBA"/>
</dbReference>
<dbReference type="Gene3D" id="3.40.140.10">
    <property type="entry name" value="Cytidine Deaminase, domain 2"/>
    <property type="match status" value="1"/>
</dbReference>
<dbReference type="PROSITE" id="PS51747">
    <property type="entry name" value="CYT_DCMP_DEAMINASES_2"/>
    <property type="match status" value="1"/>
</dbReference>
<evidence type="ECO:0000259" key="5">
    <source>
        <dbReference type="PROSITE" id="PS51747"/>
    </source>
</evidence>